<dbReference type="Gene3D" id="3.90.1200.10">
    <property type="match status" value="1"/>
</dbReference>
<accession>A0AAN8S9L5</accession>
<comment type="caution">
    <text evidence="2">The sequence shown here is derived from an EMBL/GenBank/DDBJ whole genome shotgun (WGS) entry which is preliminary data.</text>
</comment>
<dbReference type="SMART" id="SM00587">
    <property type="entry name" value="CHK"/>
    <property type="match status" value="1"/>
</dbReference>
<sequence>MILPMCLKYLKENSWEDVNNEFCFPRYYGQCQMFLVVQDLATEGYQVVNRVKGFSKKECSVILQELSRFHAVSFALKKREKQLFSDMKDRLIETVFREEYREGLLGVIWENSLKFAVRSLNESNCPKLRKVSEKLQPYSGRVLTTLIDLSNSKCSKFNVICHGDLWNNNILLRYCDSGYPIGVKFIDLQAMRFSSCVLDVMHVIFTSSRPVVHERQLDVLLAEYFESLGSHLGNFGETLDFTFDEYKGEFESKVLFGVFVASLMFTCITRTSTATETADVVFDKEKLSSQTEVDKIYNSLNSAYHERLRSLFLSLTNLNLI</sequence>
<name>A0AAN8S9L5_POLSC</name>
<proteinExistence type="predicted"/>
<dbReference type="SUPFAM" id="SSF56112">
    <property type="entry name" value="Protein kinase-like (PK-like)"/>
    <property type="match status" value="1"/>
</dbReference>
<gene>
    <name evidence="2" type="ORF">RUM43_013907</name>
</gene>
<evidence type="ECO:0000259" key="1">
    <source>
        <dbReference type="SMART" id="SM00587"/>
    </source>
</evidence>
<evidence type="ECO:0000313" key="3">
    <source>
        <dbReference type="Proteomes" id="UP001372834"/>
    </source>
</evidence>
<reference evidence="2 3" key="1">
    <citation type="submission" date="2023-10" db="EMBL/GenBank/DDBJ databases">
        <title>Genomes of two closely related lineages of the louse Polyplax serrata with different host specificities.</title>
        <authorList>
            <person name="Martinu J."/>
            <person name="Tarabai H."/>
            <person name="Stefka J."/>
            <person name="Hypsa V."/>
        </authorList>
    </citation>
    <scope>NUCLEOTIDE SEQUENCE [LARGE SCALE GENOMIC DNA]</scope>
    <source>
        <strain evidence="2">HR10_N</strain>
    </source>
</reference>
<feature type="domain" description="CHK kinase-like" evidence="1">
    <location>
        <begin position="35"/>
        <end position="234"/>
    </location>
</feature>
<dbReference type="PANTHER" id="PTHR11012:SF30">
    <property type="entry name" value="PROTEIN KINASE-LIKE DOMAIN-CONTAINING"/>
    <property type="match status" value="1"/>
</dbReference>
<organism evidence="2 3">
    <name type="scientific">Polyplax serrata</name>
    <name type="common">Common mouse louse</name>
    <dbReference type="NCBI Taxonomy" id="468196"/>
    <lineage>
        <taxon>Eukaryota</taxon>
        <taxon>Metazoa</taxon>
        <taxon>Ecdysozoa</taxon>
        <taxon>Arthropoda</taxon>
        <taxon>Hexapoda</taxon>
        <taxon>Insecta</taxon>
        <taxon>Pterygota</taxon>
        <taxon>Neoptera</taxon>
        <taxon>Paraneoptera</taxon>
        <taxon>Psocodea</taxon>
        <taxon>Troctomorpha</taxon>
        <taxon>Phthiraptera</taxon>
        <taxon>Anoplura</taxon>
        <taxon>Polyplacidae</taxon>
        <taxon>Polyplax</taxon>
    </lineage>
</organism>
<dbReference type="EMBL" id="JAWJWE010000008">
    <property type="protein sequence ID" value="KAK6631841.1"/>
    <property type="molecule type" value="Genomic_DNA"/>
</dbReference>
<dbReference type="PANTHER" id="PTHR11012">
    <property type="entry name" value="PROTEIN KINASE-LIKE DOMAIN-CONTAINING"/>
    <property type="match status" value="1"/>
</dbReference>
<evidence type="ECO:0000313" key="2">
    <source>
        <dbReference type="EMBL" id="KAK6631841.1"/>
    </source>
</evidence>
<dbReference type="InterPro" id="IPR015897">
    <property type="entry name" value="CHK_kinase-like"/>
</dbReference>
<dbReference type="Proteomes" id="UP001372834">
    <property type="component" value="Unassembled WGS sequence"/>
</dbReference>
<dbReference type="AlphaFoldDB" id="A0AAN8S9L5"/>
<dbReference type="InterPro" id="IPR011009">
    <property type="entry name" value="Kinase-like_dom_sf"/>
</dbReference>
<dbReference type="Pfam" id="PF02958">
    <property type="entry name" value="EcKL"/>
    <property type="match status" value="1"/>
</dbReference>
<protein>
    <recommendedName>
        <fullName evidence="1">CHK kinase-like domain-containing protein</fullName>
    </recommendedName>
</protein>
<dbReference type="InterPro" id="IPR004119">
    <property type="entry name" value="EcKL"/>
</dbReference>